<comment type="caution">
    <text evidence="5">The sequence shown here is derived from an EMBL/GenBank/DDBJ whole genome shotgun (WGS) entry which is preliminary data.</text>
</comment>
<dbReference type="AlphaFoldDB" id="A0A9P6CVP8"/>
<keyword evidence="6" id="KW-1185">Reference proteome</keyword>
<dbReference type="Gene3D" id="3.20.20.80">
    <property type="entry name" value="Glycosidases"/>
    <property type="match status" value="1"/>
</dbReference>
<protein>
    <recommendedName>
        <fullName evidence="4">Beta-glucuronidase C-terminal domain-containing protein</fullName>
    </recommendedName>
</protein>
<dbReference type="InterPro" id="IPR031728">
    <property type="entry name" value="GlcAase_C"/>
</dbReference>
<keyword evidence="2" id="KW-0472">Membrane</keyword>
<reference evidence="5" key="1">
    <citation type="submission" date="2020-11" db="EMBL/GenBank/DDBJ databases">
        <authorList>
            <consortium name="DOE Joint Genome Institute"/>
            <person name="Ahrendt S."/>
            <person name="Riley R."/>
            <person name="Andreopoulos W."/>
            <person name="Labutti K."/>
            <person name="Pangilinan J."/>
            <person name="Ruiz-Duenas F.J."/>
            <person name="Barrasa J.M."/>
            <person name="Sanchez-Garcia M."/>
            <person name="Camarero S."/>
            <person name="Miyauchi S."/>
            <person name="Serrano A."/>
            <person name="Linde D."/>
            <person name="Babiker R."/>
            <person name="Drula E."/>
            <person name="Ayuso-Fernandez I."/>
            <person name="Pacheco R."/>
            <person name="Padilla G."/>
            <person name="Ferreira P."/>
            <person name="Barriuso J."/>
            <person name="Kellner H."/>
            <person name="Castanera R."/>
            <person name="Alfaro M."/>
            <person name="Ramirez L."/>
            <person name="Pisabarro A.G."/>
            <person name="Kuo A."/>
            <person name="Tritt A."/>
            <person name="Lipzen A."/>
            <person name="He G."/>
            <person name="Yan M."/>
            <person name="Ng V."/>
            <person name="Cullen D."/>
            <person name="Martin F."/>
            <person name="Rosso M.-N."/>
            <person name="Henrissat B."/>
            <person name="Hibbett D."/>
            <person name="Martinez A.T."/>
            <person name="Grigoriev I.V."/>
        </authorList>
    </citation>
    <scope>NUCLEOTIDE SEQUENCE</scope>
    <source>
        <strain evidence="5">CIRM-BRFM 674</strain>
    </source>
</reference>
<dbReference type="Proteomes" id="UP000807469">
    <property type="component" value="Unassembled WGS sequence"/>
</dbReference>
<feature type="chain" id="PRO_5040242520" description="Beta-glucuronidase C-terminal domain-containing protein" evidence="3">
    <location>
        <begin position="19"/>
        <end position="675"/>
    </location>
</feature>
<feature type="region of interest" description="Disordered" evidence="1">
    <location>
        <begin position="61"/>
        <end position="80"/>
    </location>
</feature>
<dbReference type="PANTHER" id="PTHR36183">
    <property type="entry name" value="BETA-GLUCURONIDASE"/>
    <property type="match status" value="1"/>
</dbReference>
<dbReference type="SUPFAM" id="SSF51445">
    <property type="entry name" value="(Trans)glycosidases"/>
    <property type="match status" value="1"/>
</dbReference>
<dbReference type="InterPro" id="IPR013780">
    <property type="entry name" value="Glyco_hydro_b"/>
</dbReference>
<evidence type="ECO:0000256" key="3">
    <source>
        <dbReference type="SAM" id="SignalP"/>
    </source>
</evidence>
<keyword evidence="2" id="KW-1133">Transmembrane helix</keyword>
<keyword evidence="2" id="KW-0812">Transmembrane</keyword>
<organism evidence="5 6">
    <name type="scientific">Pholiota conissans</name>
    <dbReference type="NCBI Taxonomy" id="109636"/>
    <lineage>
        <taxon>Eukaryota</taxon>
        <taxon>Fungi</taxon>
        <taxon>Dikarya</taxon>
        <taxon>Basidiomycota</taxon>
        <taxon>Agaricomycotina</taxon>
        <taxon>Agaricomycetes</taxon>
        <taxon>Agaricomycetidae</taxon>
        <taxon>Agaricales</taxon>
        <taxon>Agaricineae</taxon>
        <taxon>Strophariaceae</taxon>
        <taxon>Pholiota</taxon>
    </lineage>
</organism>
<dbReference type="InterPro" id="IPR052974">
    <property type="entry name" value="GH79_Enzymes"/>
</dbReference>
<dbReference type="EMBL" id="MU155353">
    <property type="protein sequence ID" value="KAF9474970.1"/>
    <property type="molecule type" value="Genomic_DNA"/>
</dbReference>
<evidence type="ECO:0000313" key="5">
    <source>
        <dbReference type="EMBL" id="KAF9474970.1"/>
    </source>
</evidence>
<name>A0A9P6CVP8_9AGAR</name>
<feature type="signal peptide" evidence="3">
    <location>
        <begin position="1"/>
        <end position="18"/>
    </location>
</feature>
<dbReference type="OrthoDB" id="2796951at2759"/>
<dbReference type="InterPro" id="IPR017853">
    <property type="entry name" value="GH"/>
</dbReference>
<feature type="transmembrane region" description="Helical" evidence="2">
    <location>
        <begin position="654"/>
        <end position="674"/>
    </location>
</feature>
<evidence type="ECO:0000259" key="4">
    <source>
        <dbReference type="Pfam" id="PF16862"/>
    </source>
</evidence>
<evidence type="ECO:0000313" key="6">
    <source>
        <dbReference type="Proteomes" id="UP000807469"/>
    </source>
</evidence>
<feature type="domain" description="Beta-glucuronidase C-terminal" evidence="4">
    <location>
        <begin position="474"/>
        <end position="578"/>
    </location>
</feature>
<accession>A0A9P6CVP8</accession>
<dbReference type="Pfam" id="PF16862">
    <property type="entry name" value="Glyco_hydro_79C"/>
    <property type="match status" value="1"/>
</dbReference>
<evidence type="ECO:0000256" key="1">
    <source>
        <dbReference type="SAM" id="MobiDB-lite"/>
    </source>
</evidence>
<keyword evidence="3" id="KW-0732">Signal</keyword>
<evidence type="ECO:0000256" key="2">
    <source>
        <dbReference type="SAM" id="Phobius"/>
    </source>
</evidence>
<sequence>MVLLHSLALLSSVAVTIAQTDSMTIYGQIPLFQTTTTAAATGTVSGSAAPVQTTLAAYDKTELTPPAPPNPNPGSNNYSMSLQRSAATVTGLSIPHNGVGFWGFSIEMSVISQVLGKNSSFLQPSFLNLLANIQERSGGVVIRLGGNTQEFAALVPTDSIANGHTFAKADSGSTQTTKTPAVLYTIDMFYMAANISALLNVKWFMGIPFNDSVNWRLQIAEEGQTILGDNLLGLQAANEPDFYQKFGRRVTYSPQQYSDEVGQLIAAIDANPRITNKHQLLAPSVSGQWAPEDVWNTGFIDKYKDRMYAFTVEHYPRDNCAAQFNNGDTIVDPQAVFPNYLSHTEVVSLVQPYTNSANLATAAGKPFMMFETNTGSCGGFKGISDSYGAALWAMDYGLQMAYNNFTHAMMHVGGQNVFYNPFTAPPTNQSAFNEWTAGAIYYSAIVLAEAFGTGNNTRVIDLWGNSGSVYTPSYAFYDGDTLSKVALFNYIDDKTGANDLKVTLTMPQGVPGTVKVKYLSALSVSSKNNITWAGQTLGGQFEVDGRFKGDLNVTTITCDTSTAVNACVIPVPAPGFALVFMDTSEPNLSLGQATQTFATSAHTKAHNTVTYDPAAVATSNGHSGVDREAAGLGSTSSGSVVSAARRRAVLSFEALVGACVAVAVGGVWVGRALVQ</sequence>
<proteinExistence type="predicted"/>
<dbReference type="PANTHER" id="PTHR36183:SF2">
    <property type="entry name" value="BETA-GLUCURONIDASE C-TERMINAL DOMAIN-CONTAINING PROTEIN"/>
    <property type="match status" value="1"/>
</dbReference>
<gene>
    <name evidence="5" type="ORF">BDN70DRAFT_884295</name>
</gene>
<dbReference type="Gene3D" id="2.60.40.1180">
    <property type="entry name" value="Golgi alpha-mannosidase II"/>
    <property type="match status" value="1"/>
</dbReference>